<name>A0ABQ8S479_PERAM</name>
<evidence type="ECO:0000313" key="2">
    <source>
        <dbReference type="EMBL" id="KAJ4428818.1"/>
    </source>
</evidence>
<evidence type="ECO:0000313" key="3">
    <source>
        <dbReference type="Proteomes" id="UP001148838"/>
    </source>
</evidence>
<dbReference type="EMBL" id="JAJSOF020000036">
    <property type="protein sequence ID" value="KAJ4428818.1"/>
    <property type="molecule type" value="Genomic_DNA"/>
</dbReference>
<protein>
    <submittedName>
        <fullName evidence="2">Uncharacterized protein</fullName>
    </submittedName>
</protein>
<gene>
    <name evidence="2" type="ORF">ANN_25811</name>
</gene>
<reference evidence="2 3" key="1">
    <citation type="journal article" date="2022" name="Allergy">
        <title>Genome assembly and annotation of Periplaneta americana reveal a comprehensive cockroach allergen profile.</title>
        <authorList>
            <person name="Wang L."/>
            <person name="Xiong Q."/>
            <person name="Saelim N."/>
            <person name="Wang L."/>
            <person name="Nong W."/>
            <person name="Wan A.T."/>
            <person name="Shi M."/>
            <person name="Liu X."/>
            <person name="Cao Q."/>
            <person name="Hui J.H.L."/>
            <person name="Sookrung N."/>
            <person name="Leung T.F."/>
            <person name="Tungtrongchitr A."/>
            <person name="Tsui S.K.W."/>
        </authorList>
    </citation>
    <scope>NUCLEOTIDE SEQUENCE [LARGE SCALE GENOMIC DNA]</scope>
    <source>
        <strain evidence="2">PWHHKU_190912</strain>
    </source>
</reference>
<evidence type="ECO:0000256" key="1">
    <source>
        <dbReference type="SAM" id="MobiDB-lite"/>
    </source>
</evidence>
<organism evidence="2 3">
    <name type="scientific">Periplaneta americana</name>
    <name type="common">American cockroach</name>
    <name type="synonym">Blatta americana</name>
    <dbReference type="NCBI Taxonomy" id="6978"/>
    <lineage>
        <taxon>Eukaryota</taxon>
        <taxon>Metazoa</taxon>
        <taxon>Ecdysozoa</taxon>
        <taxon>Arthropoda</taxon>
        <taxon>Hexapoda</taxon>
        <taxon>Insecta</taxon>
        <taxon>Pterygota</taxon>
        <taxon>Neoptera</taxon>
        <taxon>Polyneoptera</taxon>
        <taxon>Dictyoptera</taxon>
        <taxon>Blattodea</taxon>
        <taxon>Blattoidea</taxon>
        <taxon>Blattidae</taxon>
        <taxon>Blattinae</taxon>
        <taxon>Periplaneta</taxon>
    </lineage>
</organism>
<sequence>MGHSPAMYPQYVEPESRKVKWNERCLESLWRMNFLMKFRNANLFENCFRSIYITIASDIGEIMFMTENMNISLYRKHYNIQIHKELKLKEAEGRALEERRSANRGNTQLQFDLSNGDQDEDSDFDDRSQDSDYLSEASSFNDYFVYMTSFHFRPMKCHEILNSIVRNGTIKIGDLSFEEVEKFKYLGATVTNINDTREEIKLRINMGNVCYYSVEKLLSSSLLSKNLKTRRLNRAFSEHFLLSIFLNVKVEQNAGAVRVSPDDVIDRDV</sequence>
<keyword evidence="3" id="KW-1185">Reference proteome</keyword>
<dbReference type="Proteomes" id="UP001148838">
    <property type="component" value="Unassembled WGS sequence"/>
</dbReference>
<accession>A0ABQ8S479</accession>
<feature type="compositionally biased region" description="Polar residues" evidence="1">
    <location>
        <begin position="107"/>
        <end position="116"/>
    </location>
</feature>
<comment type="caution">
    <text evidence="2">The sequence shown here is derived from an EMBL/GenBank/DDBJ whole genome shotgun (WGS) entry which is preliminary data.</text>
</comment>
<feature type="region of interest" description="Disordered" evidence="1">
    <location>
        <begin position="107"/>
        <end position="130"/>
    </location>
</feature>
<proteinExistence type="predicted"/>